<evidence type="ECO:0000256" key="1">
    <source>
        <dbReference type="SAM" id="Coils"/>
    </source>
</evidence>
<feature type="region of interest" description="Disordered" evidence="2">
    <location>
        <begin position="1"/>
        <end position="46"/>
    </location>
</feature>
<gene>
    <name evidence="3" type="ORF">L484_028065</name>
</gene>
<sequence>MNIKRPRDPKERDLKKAKTGSSGTKKTPPVTLRLKSFGDEEGKSTQDANFDGQIVEYVIEKLKANLEVEKEILEEYRSRKNQLDIEINSVKKINQTLAFELKIEKKKVAYLMAELPFRVEEA</sequence>
<dbReference type="Proteomes" id="UP000030645">
    <property type="component" value="Unassembled WGS sequence"/>
</dbReference>
<reference evidence="4" key="1">
    <citation type="submission" date="2013-01" db="EMBL/GenBank/DDBJ databases">
        <title>Draft Genome Sequence of a Mulberry Tree, Morus notabilis C.K. Schneid.</title>
        <authorList>
            <person name="He N."/>
            <person name="Zhao S."/>
        </authorList>
    </citation>
    <scope>NUCLEOTIDE SEQUENCE</scope>
</reference>
<accession>W9S819</accession>
<organism evidence="3 4">
    <name type="scientific">Morus notabilis</name>
    <dbReference type="NCBI Taxonomy" id="981085"/>
    <lineage>
        <taxon>Eukaryota</taxon>
        <taxon>Viridiplantae</taxon>
        <taxon>Streptophyta</taxon>
        <taxon>Embryophyta</taxon>
        <taxon>Tracheophyta</taxon>
        <taxon>Spermatophyta</taxon>
        <taxon>Magnoliopsida</taxon>
        <taxon>eudicotyledons</taxon>
        <taxon>Gunneridae</taxon>
        <taxon>Pentapetalae</taxon>
        <taxon>rosids</taxon>
        <taxon>fabids</taxon>
        <taxon>Rosales</taxon>
        <taxon>Moraceae</taxon>
        <taxon>Moreae</taxon>
        <taxon>Morus</taxon>
    </lineage>
</organism>
<evidence type="ECO:0000313" key="4">
    <source>
        <dbReference type="Proteomes" id="UP000030645"/>
    </source>
</evidence>
<name>W9S819_9ROSA</name>
<keyword evidence="4" id="KW-1185">Reference proteome</keyword>
<dbReference type="AlphaFoldDB" id="W9S819"/>
<feature type="coiled-coil region" evidence="1">
    <location>
        <begin position="59"/>
        <end position="93"/>
    </location>
</feature>
<feature type="compositionally biased region" description="Basic and acidic residues" evidence="2">
    <location>
        <begin position="1"/>
        <end position="16"/>
    </location>
</feature>
<protein>
    <submittedName>
        <fullName evidence="3">Uncharacterized protein</fullName>
    </submittedName>
</protein>
<proteinExistence type="predicted"/>
<evidence type="ECO:0000313" key="3">
    <source>
        <dbReference type="EMBL" id="EXC30886.1"/>
    </source>
</evidence>
<keyword evidence="1" id="KW-0175">Coiled coil</keyword>
<evidence type="ECO:0000256" key="2">
    <source>
        <dbReference type="SAM" id="MobiDB-lite"/>
    </source>
</evidence>
<dbReference type="EMBL" id="KE346217">
    <property type="protein sequence ID" value="EXC30886.1"/>
    <property type="molecule type" value="Genomic_DNA"/>
</dbReference>